<evidence type="ECO:0000313" key="2">
    <source>
        <dbReference type="Proteomes" id="UP000238479"/>
    </source>
</evidence>
<dbReference type="Gramene" id="PRQ40546">
    <property type="protein sequence ID" value="PRQ40546"/>
    <property type="gene ID" value="RchiOBHm_Chr4g0437201"/>
</dbReference>
<keyword evidence="2" id="KW-1185">Reference proteome</keyword>
<gene>
    <name evidence="1" type="ORF">RchiOBHm_Chr4g0437201</name>
</gene>
<dbReference type="AlphaFoldDB" id="A0A2P6R292"/>
<name>A0A2P6R292_ROSCH</name>
<sequence>MHLALSTMHLTLQSGNIKALLEAISSISSSPILATVFGSNPEKASLCKQETVKSCTIRLYIQSCMYYSLVTLSE</sequence>
<evidence type="ECO:0000313" key="1">
    <source>
        <dbReference type="EMBL" id="PRQ40546.1"/>
    </source>
</evidence>
<reference evidence="1 2" key="1">
    <citation type="journal article" date="2018" name="Nat. Genet.">
        <title>The Rosa genome provides new insights in the design of modern roses.</title>
        <authorList>
            <person name="Bendahmane M."/>
        </authorList>
    </citation>
    <scope>NUCLEOTIDE SEQUENCE [LARGE SCALE GENOMIC DNA]</scope>
    <source>
        <strain evidence="2">cv. Old Blush</strain>
    </source>
</reference>
<organism evidence="1 2">
    <name type="scientific">Rosa chinensis</name>
    <name type="common">China rose</name>
    <dbReference type="NCBI Taxonomy" id="74649"/>
    <lineage>
        <taxon>Eukaryota</taxon>
        <taxon>Viridiplantae</taxon>
        <taxon>Streptophyta</taxon>
        <taxon>Embryophyta</taxon>
        <taxon>Tracheophyta</taxon>
        <taxon>Spermatophyta</taxon>
        <taxon>Magnoliopsida</taxon>
        <taxon>eudicotyledons</taxon>
        <taxon>Gunneridae</taxon>
        <taxon>Pentapetalae</taxon>
        <taxon>rosids</taxon>
        <taxon>fabids</taxon>
        <taxon>Rosales</taxon>
        <taxon>Rosaceae</taxon>
        <taxon>Rosoideae</taxon>
        <taxon>Rosoideae incertae sedis</taxon>
        <taxon>Rosa</taxon>
    </lineage>
</organism>
<comment type="caution">
    <text evidence="1">The sequence shown here is derived from an EMBL/GenBank/DDBJ whole genome shotgun (WGS) entry which is preliminary data.</text>
</comment>
<proteinExistence type="predicted"/>
<protein>
    <submittedName>
        <fullName evidence="1">Uncharacterized protein</fullName>
    </submittedName>
</protein>
<dbReference type="Proteomes" id="UP000238479">
    <property type="component" value="Chromosome 4"/>
</dbReference>
<dbReference type="EMBL" id="PDCK01000042">
    <property type="protein sequence ID" value="PRQ40546.1"/>
    <property type="molecule type" value="Genomic_DNA"/>
</dbReference>
<accession>A0A2P6R292</accession>